<dbReference type="InterPro" id="IPR002737">
    <property type="entry name" value="MEMO1_fam"/>
</dbReference>
<dbReference type="PANTHER" id="PTHR11060:SF0">
    <property type="entry name" value="PROTEIN MEMO1"/>
    <property type="match status" value="1"/>
</dbReference>
<accession>A0A2C7ZAE0</accession>
<evidence type="ECO:0000313" key="3">
    <source>
        <dbReference type="EMBL" id="SBN37694.1"/>
    </source>
</evidence>
<dbReference type="GeneID" id="61221110"/>
<sequence length="265" mass="28045">MVTRPTAVAGSFYPGQRGRLTRELDTLFEQADRPPAQVSPARVKAIVVPHAGYVYSGTTAATGYELLRGRPINRVVVLGPTHRVGIRGMALAGADAFDTPLGPVPVDPDLTAIAEAVPLVVTRPDVHAREHSLEVQLPFIRTVLPQASVLPVAVGDALPDEVAALLDAVWGESDTAIVISSDLSHYHSYDDARKLDADTIDKVLALDDTVAPNRACGCFSLNGLLLASGEHHLTPTLLSVRNSGDTAGDKGRVVGYASFAFQADQ</sequence>
<dbReference type="CDD" id="cd07361">
    <property type="entry name" value="MEMO_like"/>
    <property type="match status" value="1"/>
</dbReference>
<gene>
    <name evidence="3" type="ORF">PFR_JS10_51</name>
</gene>
<evidence type="ECO:0000256" key="2">
    <source>
        <dbReference type="HAMAP-Rule" id="MF_00055"/>
    </source>
</evidence>
<name>A0A2C7ZAE0_9ACTN</name>
<dbReference type="PANTHER" id="PTHR11060">
    <property type="entry name" value="PROTEIN MEMO1"/>
    <property type="match status" value="1"/>
</dbReference>
<reference evidence="3" key="1">
    <citation type="submission" date="2016-05" db="EMBL/GenBank/DDBJ databases">
        <authorList>
            <person name="Lavstsen T."/>
            <person name="Jespersen J.S."/>
        </authorList>
    </citation>
    <scope>NUCLEOTIDE SEQUENCE</scope>
    <source>
        <strain evidence="3">PFRJS10</strain>
    </source>
</reference>
<organism evidence="3">
    <name type="scientific">Propionibacterium freudenreichii</name>
    <dbReference type="NCBI Taxonomy" id="1744"/>
    <lineage>
        <taxon>Bacteria</taxon>
        <taxon>Bacillati</taxon>
        <taxon>Actinomycetota</taxon>
        <taxon>Actinomycetes</taxon>
        <taxon>Propionibacteriales</taxon>
        <taxon>Propionibacteriaceae</taxon>
        <taxon>Propionibacterium</taxon>
    </lineage>
</organism>
<dbReference type="RefSeq" id="WP_036940910.1">
    <property type="nucleotide sequence ID" value="NZ_CCYX01000003.1"/>
</dbReference>
<dbReference type="HAMAP" id="MF_00055">
    <property type="entry name" value="MEMO1"/>
    <property type="match status" value="1"/>
</dbReference>
<comment type="similarity">
    <text evidence="1 2">Belongs to the MEMO1 family.</text>
</comment>
<dbReference type="Pfam" id="PF01875">
    <property type="entry name" value="Memo"/>
    <property type="match status" value="1"/>
</dbReference>
<dbReference type="AlphaFoldDB" id="A0A2C7ZAE0"/>
<protein>
    <recommendedName>
        <fullName evidence="2">MEMO1 family protein PFR_JS10_51</fullName>
    </recommendedName>
</protein>
<proteinExistence type="inferred from homology"/>
<dbReference type="NCBIfam" id="TIGR04336">
    <property type="entry name" value="AmmeMemoSam_B"/>
    <property type="match status" value="1"/>
</dbReference>
<evidence type="ECO:0000256" key="1">
    <source>
        <dbReference type="ARBA" id="ARBA00006315"/>
    </source>
</evidence>
<dbReference type="Gene3D" id="3.40.830.10">
    <property type="entry name" value="LigB-like"/>
    <property type="match status" value="1"/>
</dbReference>
<dbReference type="EMBL" id="LT576035">
    <property type="protein sequence ID" value="SBN37694.1"/>
    <property type="molecule type" value="Genomic_DNA"/>
</dbReference>